<feature type="compositionally biased region" description="Polar residues" evidence="1">
    <location>
        <begin position="74"/>
        <end position="94"/>
    </location>
</feature>
<accession>A0ABW6AGD4</accession>
<keyword evidence="2" id="KW-0732">Signal</keyword>
<feature type="chain" id="PRO_5046834149" evidence="2">
    <location>
        <begin position="23"/>
        <end position="115"/>
    </location>
</feature>
<dbReference type="RefSeq" id="WP_381500447.1">
    <property type="nucleotide sequence ID" value="NZ_JBHUOM010000002.1"/>
</dbReference>
<evidence type="ECO:0000313" key="4">
    <source>
        <dbReference type="Proteomes" id="UP001597512"/>
    </source>
</evidence>
<evidence type="ECO:0000256" key="1">
    <source>
        <dbReference type="SAM" id="MobiDB-lite"/>
    </source>
</evidence>
<feature type="compositionally biased region" description="Low complexity" evidence="1">
    <location>
        <begin position="96"/>
        <end position="115"/>
    </location>
</feature>
<comment type="caution">
    <text evidence="3">The sequence shown here is derived from an EMBL/GenBank/DDBJ whole genome shotgun (WGS) entry which is preliminary data.</text>
</comment>
<evidence type="ECO:0000313" key="3">
    <source>
        <dbReference type="EMBL" id="MFD2934494.1"/>
    </source>
</evidence>
<protein>
    <submittedName>
        <fullName evidence="3">Uncharacterized protein</fullName>
    </submittedName>
</protein>
<feature type="compositionally biased region" description="Low complexity" evidence="1">
    <location>
        <begin position="24"/>
        <end position="40"/>
    </location>
</feature>
<dbReference type="EMBL" id="JBHUOM010000002">
    <property type="protein sequence ID" value="MFD2934494.1"/>
    <property type="molecule type" value="Genomic_DNA"/>
</dbReference>
<name>A0ABW6AGD4_9BACT</name>
<organism evidence="3 4">
    <name type="scientific">Spirosoma flavum</name>
    <dbReference type="NCBI Taxonomy" id="2048557"/>
    <lineage>
        <taxon>Bacteria</taxon>
        <taxon>Pseudomonadati</taxon>
        <taxon>Bacteroidota</taxon>
        <taxon>Cytophagia</taxon>
        <taxon>Cytophagales</taxon>
        <taxon>Cytophagaceae</taxon>
        <taxon>Spirosoma</taxon>
    </lineage>
</organism>
<gene>
    <name evidence="3" type="ORF">ACFS25_11930</name>
</gene>
<feature type="region of interest" description="Disordered" evidence="1">
    <location>
        <begin position="21"/>
        <end position="115"/>
    </location>
</feature>
<proteinExistence type="predicted"/>
<keyword evidence="4" id="KW-1185">Reference proteome</keyword>
<sequence>MKMTFITASLFLTIGLTQLTQAQSTTGSRSGGSTSSTGTGYLTEGKRAAETNPSSMTIADEGASRAYMYVPPTSAKNRSASPDGSTGLSPNHTKVSAKGKTPGKTATPKKSGAQP</sequence>
<reference evidence="4" key="1">
    <citation type="journal article" date="2019" name="Int. J. Syst. Evol. Microbiol.">
        <title>The Global Catalogue of Microorganisms (GCM) 10K type strain sequencing project: providing services to taxonomists for standard genome sequencing and annotation.</title>
        <authorList>
            <consortium name="The Broad Institute Genomics Platform"/>
            <consortium name="The Broad Institute Genome Sequencing Center for Infectious Disease"/>
            <person name="Wu L."/>
            <person name="Ma J."/>
        </authorList>
    </citation>
    <scope>NUCLEOTIDE SEQUENCE [LARGE SCALE GENOMIC DNA]</scope>
    <source>
        <strain evidence="4">KCTC 52490</strain>
    </source>
</reference>
<dbReference type="Proteomes" id="UP001597512">
    <property type="component" value="Unassembled WGS sequence"/>
</dbReference>
<evidence type="ECO:0000256" key="2">
    <source>
        <dbReference type="SAM" id="SignalP"/>
    </source>
</evidence>
<feature type="signal peptide" evidence="2">
    <location>
        <begin position="1"/>
        <end position="22"/>
    </location>
</feature>